<protein>
    <submittedName>
        <fullName evidence="5">Kelch-like protein 41</fullName>
    </submittedName>
</protein>
<dbReference type="Pfam" id="PF00651">
    <property type="entry name" value="BTB"/>
    <property type="match status" value="1"/>
</dbReference>
<feature type="domain" description="BACK" evidence="3">
    <location>
        <begin position="154"/>
        <end position="255"/>
    </location>
</feature>
<dbReference type="OrthoDB" id="6350321at2759"/>
<evidence type="ECO:0000313" key="5">
    <source>
        <dbReference type="RefSeq" id="XP_023174021.2"/>
    </source>
</evidence>
<dbReference type="PANTHER" id="PTHR22667">
    <property type="entry name" value="AT01380P-RELATED"/>
    <property type="match status" value="1"/>
</dbReference>
<evidence type="ECO:0000313" key="4">
    <source>
        <dbReference type="Proteomes" id="UP000504633"/>
    </source>
</evidence>
<evidence type="ECO:0000256" key="1">
    <source>
        <dbReference type="SAM" id="MobiDB-lite"/>
    </source>
</evidence>
<dbReference type="SUPFAM" id="SSF54695">
    <property type="entry name" value="POZ domain"/>
    <property type="match status" value="1"/>
</dbReference>
<dbReference type="SMART" id="SM00225">
    <property type="entry name" value="BTB"/>
    <property type="match status" value="1"/>
</dbReference>
<dbReference type="KEGG" id="dhe:111601593"/>
<feature type="region of interest" description="Disordered" evidence="1">
    <location>
        <begin position="345"/>
        <end position="399"/>
    </location>
</feature>
<organism evidence="4 5">
    <name type="scientific">Drosophila hydei</name>
    <name type="common">Fruit fly</name>
    <dbReference type="NCBI Taxonomy" id="7224"/>
    <lineage>
        <taxon>Eukaryota</taxon>
        <taxon>Metazoa</taxon>
        <taxon>Ecdysozoa</taxon>
        <taxon>Arthropoda</taxon>
        <taxon>Hexapoda</taxon>
        <taxon>Insecta</taxon>
        <taxon>Pterygota</taxon>
        <taxon>Neoptera</taxon>
        <taxon>Endopterygota</taxon>
        <taxon>Diptera</taxon>
        <taxon>Brachycera</taxon>
        <taxon>Muscomorpha</taxon>
        <taxon>Ephydroidea</taxon>
        <taxon>Drosophilidae</taxon>
        <taxon>Drosophila</taxon>
    </lineage>
</organism>
<feature type="domain" description="BTB" evidence="2">
    <location>
        <begin position="54"/>
        <end position="147"/>
    </location>
</feature>
<evidence type="ECO:0000259" key="2">
    <source>
        <dbReference type="SMART" id="SM00225"/>
    </source>
</evidence>
<dbReference type="CDD" id="cd18186">
    <property type="entry name" value="BTB_POZ_ZBTB_KLHL-like"/>
    <property type="match status" value="1"/>
</dbReference>
<name>A0A6J1M2C7_DROHY</name>
<evidence type="ECO:0000259" key="3">
    <source>
        <dbReference type="SMART" id="SM00875"/>
    </source>
</evidence>
<dbReference type="PANTHER" id="PTHR22667:SF0">
    <property type="entry name" value="AT01380P-RELATED"/>
    <property type="match status" value="1"/>
</dbReference>
<dbReference type="RefSeq" id="XP_023174021.2">
    <property type="nucleotide sequence ID" value="XM_023318253.2"/>
</dbReference>
<keyword evidence="4" id="KW-1185">Reference proteome</keyword>
<dbReference type="AlphaFoldDB" id="A0A6J1M2C7"/>
<dbReference type="Gene3D" id="1.25.40.420">
    <property type="match status" value="1"/>
</dbReference>
<dbReference type="OMA" id="FECHSCV"/>
<dbReference type="Gene3D" id="3.30.710.10">
    <property type="entry name" value="Potassium Channel Kv1.1, Chain A"/>
    <property type="match status" value="1"/>
</dbReference>
<dbReference type="InterPro" id="IPR000210">
    <property type="entry name" value="BTB/POZ_dom"/>
</dbReference>
<gene>
    <name evidence="5" type="primary">LOC111601593</name>
</gene>
<proteinExistence type="predicted"/>
<reference evidence="5" key="1">
    <citation type="submission" date="2025-08" db="UniProtKB">
        <authorList>
            <consortium name="RefSeq"/>
        </authorList>
    </citation>
    <scope>IDENTIFICATION</scope>
    <source>
        <strain evidence="5">15085-1641.00</strain>
        <tissue evidence="5">Whole body</tissue>
    </source>
</reference>
<dbReference type="Pfam" id="PF07707">
    <property type="entry name" value="BACK"/>
    <property type="match status" value="1"/>
</dbReference>
<accession>A0A6J1M2C7</accession>
<dbReference type="SMART" id="SM00875">
    <property type="entry name" value="BACK"/>
    <property type="match status" value="1"/>
</dbReference>
<dbReference type="GeneID" id="111601593"/>
<dbReference type="InterPro" id="IPR011705">
    <property type="entry name" value="BACK"/>
</dbReference>
<sequence length="399" mass="45917">MSYAKNQVPSEEEIQVENAKNLKKINSNQLLPVLPKKTPWQEAIENLLISNLEKDVKITIGQQSFECHSCVLRTFCELFADTLQPGSSVSLPEDKITAESFDIAYNWMISSDSNCQRGKLMDLLLAAEYLCAPKLLQSVFGALNDVRYFSNVDALNCYIEACTKGIMNVADLMIDRFGKSFLVLVSSEEYRELEVNLLCNLLSSDLLGVHTEVEVFYAALMWVLTDYAERKVHMRRVLKTVRFELMPSLVLLNFGERLNELMPDAVDLMFFLLHLAVINSQERSNKTLNKLGERHRIYIRDPLCPYLQLLDSRTEELSATMFKDYIVSLEDSFEEFQARITELVDEDDEDEDYESEEDEELGDYEFDEEEDDVVDVEEGDEEDVDVELLTEEAEQETML</sequence>
<dbReference type="Proteomes" id="UP000504633">
    <property type="component" value="Unplaced"/>
</dbReference>
<dbReference type="InterPro" id="IPR011333">
    <property type="entry name" value="SKP1/BTB/POZ_sf"/>
</dbReference>